<dbReference type="Proteomes" id="UP000315131">
    <property type="component" value="Unassembled WGS sequence"/>
</dbReference>
<keyword evidence="3" id="KW-1185">Reference proteome</keyword>
<keyword evidence="1" id="KW-0732">Signal</keyword>
<proteinExistence type="predicted"/>
<name>A0A550I726_9FLAO</name>
<gene>
    <name evidence="2" type="ORF">FGM01_02475</name>
</gene>
<accession>A0A550I726</accession>
<evidence type="ECO:0000313" key="3">
    <source>
        <dbReference type="Proteomes" id="UP000315131"/>
    </source>
</evidence>
<reference evidence="2 3" key="1">
    <citation type="submission" date="2019-06" db="EMBL/GenBank/DDBJ databases">
        <title>Gramella sabulilitoris sp. nov., isolated from a marine sand.</title>
        <authorList>
            <person name="Yoon J.-H."/>
        </authorList>
    </citation>
    <scope>NUCLEOTIDE SEQUENCE [LARGE SCALE GENOMIC DNA]</scope>
    <source>
        <strain evidence="2 3">HSMS-1</strain>
    </source>
</reference>
<protein>
    <submittedName>
        <fullName evidence="2">Uncharacterized protein</fullName>
    </submittedName>
</protein>
<dbReference type="EMBL" id="VHSF01000001">
    <property type="protein sequence ID" value="TRO66775.1"/>
    <property type="molecule type" value="Genomic_DNA"/>
</dbReference>
<sequence>MKRILFLTLLLISLKAYCDPIAYSDSLRIEIESENYHIIHFHDWSDNTSKSRYKMISTDQNPFNDQNNYAYIQVIDKKTCEIIFKKPSPALTHIEISKDEKYIIGVSNIMFWNPIQFVIYNSRGELIKSRHFSSEEAKLDNSNLEYFKNKYPKQFDLLNQKDRIHYHKDFYYVDFLSARMPEYLGKSSWSFLFDHVALNHLTSNIRESTTNWIDWYNRESPTISFNYSNERLSSVKILDPKCEIIEIKIRE</sequence>
<dbReference type="AlphaFoldDB" id="A0A550I726"/>
<evidence type="ECO:0000256" key="1">
    <source>
        <dbReference type="SAM" id="SignalP"/>
    </source>
</evidence>
<feature type="signal peptide" evidence="1">
    <location>
        <begin position="1"/>
        <end position="18"/>
    </location>
</feature>
<organism evidence="2 3">
    <name type="scientific">Christiangramia sabulilitoris</name>
    <dbReference type="NCBI Taxonomy" id="2583991"/>
    <lineage>
        <taxon>Bacteria</taxon>
        <taxon>Pseudomonadati</taxon>
        <taxon>Bacteroidota</taxon>
        <taxon>Flavobacteriia</taxon>
        <taxon>Flavobacteriales</taxon>
        <taxon>Flavobacteriaceae</taxon>
        <taxon>Christiangramia</taxon>
    </lineage>
</organism>
<feature type="chain" id="PRO_5022101901" evidence="1">
    <location>
        <begin position="19"/>
        <end position="251"/>
    </location>
</feature>
<evidence type="ECO:0000313" key="2">
    <source>
        <dbReference type="EMBL" id="TRO66775.1"/>
    </source>
</evidence>
<dbReference type="OrthoDB" id="9256107at2"/>
<dbReference type="RefSeq" id="WP_143409554.1">
    <property type="nucleotide sequence ID" value="NZ_VHSF01000001.1"/>
</dbReference>
<comment type="caution">
    <text evidence="2">The sequence shown here is derived from an EMBL/GenBank/DDBJ whole genome shotgun (WGS) entry which is preliminary data.</text>
</comment>